<accession>A0A6A4AUP7</accession>
<comment type="caution">
    <text evidence="2">The sequence shown here is derived from an EMBL/GenBank/DDBJ whole genome shotgun (WGS) entry which is preliminary data.</text>
</comment>
<protein>
    <submittedName>
        <fullName evidence="2">Uncharacterized protein</fullName>
    </submittedName>
</protein>
<sequence>AAALRHGLRRHGEVTLQTTLRHDGAQPLQFSRWGHEKNKCKKSPVGDQVPPGRGRPARAPPSAPAGRTYRMGSDYQAQQSWQSNGTTFPAPASTDYQNAGGANHGAPLPFSQPYYAMDAERYDPPQGHGQGPGHLGPGRAPGRDHPLGQQHARGARQGHNVFVSRNFES</sequence>
<organism evidence="2 3">
    <name type="scientific">Phytophthora rubi</name>
    <dbReference type="NCBI Taxonomy" id="129364"/>
    <lineage>
        <taxon>Eukaryota</taxon>
        <taxon>Sar</taxon>
        <taxon>Stramenopiles</taxon>
        <taxon>Oomycota</taxon>
        <taxon>Peronosporomycetes</taxon>
        <taxon>Peronosporales</taxon>
        <taxon>Peronosporaceae</taxon>
        <taxon>Phytophthora</taxon>
    </lineage>
</organism>
<dbReference type="EMBL" id="QXFT01010279">
    <property type="protein sequence ID" value="KAE9261556.1"/>
    <property type="molecule type" value="Genomic_DNA"/>
</dbReference>
<reference evidence="2 3" key="1">
    <citation type="submission" date="2018-08" db="EMBL/GenBank/DDBJ databases">
        <title>Genomic investigation of the strawberry pathogen Phytophthora fragariae indicates pathogenicity is determined by transcriptional variation in three key races.</title>
        <authorList>
            <person name="Adams T.M."/>
            <person name="Armitage A.D."/>
            <person name="Sobczyk M.K."/>
            <person name="Bates H.J."/>
            <person name="Dunwell J.M."/>
            <person name="Nellist C.F."/>
            <person name="Harrison R.J."/>
        </authorList>
    </citation>
    <scope>NUCLEOTIDE SEQUENCE [LARGE SCALE GENOMIC DNA]</scope>
    <source>
        <strain evidence="2 3">SCRP333</strain>
    </source>
</reference>
<evidence type="ECO:0000313" key="2">
    <source>
        <dbReference type="EMBL" id="KAE9261556.1"/>
    </source>
</evidence>
<dbReference type="Proteomes" id="UP000434957">
    <property type="component" value="Unassembled WGS sequence"/>
</dbReference>
<evidence type="ECO:0000256" key="1">
    <source>
        <dbReference type="SAM" id="MobiDB-lite"/>
    </source>
</evidence>
<feature type="region of interest" description="Disordered" evidence="1">
    <location>
        <begin position="31"/>
        <end position="169"/>
    </location>
</feature>
<feature type="non-terminal residue" evidence="2">
    <location>
        <position position="1"/>
    </location>
</feature>
<proteinExistence type="predicted"/>
<keyword evidence="3" id="KW-1185">Reference proteome</keyword>
<dbReference type="AlphaFoldDB" id="A0A6A4AUP7"/>
<name>A0A6A4AUP7_9STRA</name>
<gene>
    <name evidence="2" type="ORF">PR003_g33885</name>
</gene>
<feature type="compositionally biased region" description="Polar residues" evidence="1">
    <location>
        <begin position="75"/>
        <end position="87"/>
    </location>
</feature>
<evidence type="ECO:0000313" key="3">
    <source>
        <dbReference type="Proteomes" id="UP000434957"/>
    </source>
</evidence>